<dbReference type="SUPFAM" id="SSF55729">
    <property type="entry name" value="Acyl-CoA N-acyltransferases (Nat)"/>
    <property type="match status" value="1"/>
</dbReference>
<dbReference type="PANTHER" id="PTHR43420:SF44">
    <property type="entry name" value="ACETYLTRANSFERASE YPEA"/>
    <property type="match status" value="1"/>
</dbReference>
<dbReference type="OrthoDB" id="529907at2"/>
<dbReference type="InterPro" id="IPR050680">
    <property type="entry name" value="YpeA/RimI_acetyltransf"/>
</dbReference>
<dbReference type="CDD" id="cd04301">
    <property type="entry name" value="NAT_SF"/>
    <property type="match status" value="1"/>
</dbReference>
<protein>
    <recommendedName>
        <fullName evidence="5">[Ribosomal protein bS18]-alanine N-acetyltransferase</fullName>
        <ecNumber evidence="5">2.3.1.266</ecNumber>
    </recommendedName>
</protein>
<dbReference type="Proteomes" id="UP000035540">
    <property type="component" value="Chromosome"/>
</dbReference>
<keyword evidence="4 7" id="KW-0012">Acyltransferase</keyword>
<gene>
    <name evidence="7" type="ORF">CTEST_02425</name>
</gene>
<dbReference type="EMBL" id="CP011545">
    <property type="protein sequence ID" value="AKK07940.1"/>
    <property type="molecule type" value="Genomic_DNA"/>
</dbReference>
<evidence type="ECO:0000256" key="4">
    <source>
        <dbReference type="ARBA" id="ARBA00023315"/>
    </source>
</evidence>
<sequence length="154" mass="17433">MKLRLLDAADAPRCAELEEILFPEDNPWPAHAFVSEIAAPHTLYLGAGDEAGLWAYAGMARLGPADDPEFEIHTIGVDPARQRQGLARMLMDELMSVADYHDGRVFLEVRVDNEPAIALYEAYDFTRQGIRHHYYQPSGADAYTMLRNSRSRRR</sequence>
<comment type="subcellular location">
    <subcellularLocation>
        <location evidence="5">Cytoplasm</location>
    </subcellularLocation>
</comment>
<dbReference type="GO" id="GO:0005737">
    <property type="term" value="C:cytoplasm"/>
    <property type="evidence" value="ECO:0007669"/>
    <property type="project" value="UniProtKB-SubCell"/>
</dbReference>
<keyword evidence="3 7" id="KW-0808">Transferase</keyword>
<evidence type="ECO:0000256" key="1">
    <source>
        <dbReference type="ARBA" id="ARBA00005395"/>
    </source>
</evidence>
<feature type="domain" description="N-acetyltransferase" evidence="6">
    <location>
        <begin position="1"/>
        <end position="150"/>
    </location>
</feature>
<dbReference type="Gene3D" id="3.40.630.30">
    <property type="match status" value="1"/>
</dbReference>
<comment type="function">
    <text evidence="5">Acetylates the N-terminal alanine of ribosomal protein bS18.</text>
</comment>
<dbReference type="PATRIC" id="fig|136857.5.peg.475"/>
<dbReference type="KEGG" id="cted:CTEST_02425"/>
<dbReference type="GO" id="GO:0008999">
    <property type="term" value="F:protein-N-terminal-alanine acetyltransferase activity"/>
    <property type="evidence" value="ECO:0007669"/>
    <property type="project" value="UniProtKB-EC"/>
</dbReference>
<keyword evidence="2 5" id="KW-0963">Cytoplasm</keyword>
<name>A0A0G3H5D1_9CORY</name>
<proteinExistence type="inferred from homology"/>
<keyword evidence="8" id="KW-1185">Reference proteome</keyword>
<dbReference type="EC" id="2.3.1.266" evidence="5"/>
<reference evidence="8" key="2">
    <citation type="submission" date="2015-05" db="EMBL/GenBank/DDBJ databases">
        <title>Complete genome sequence of Corynebacterium testudinoris DSM 44614, recovered from necrotic lesions in the mouth of a tortoise.</title>
        <authorList>
            <person name="Ruckert C."/>
            <person name="Albersmeier A."/>
            <person name="Winkler A."/>
            <person name="Tauch A."/>
        </authorList>
    </citation>
    <scope>NUCLEOTIDE SEQUENCE [LARGE SCALE GENOMIC DNA]</scope>
    <source>
        <strain evidence="8">DSM 44614</strain>
    </source>
</reference>
<evidence type="ECO:0000313" key="8">
    <source>
        <dbReference type="Proteomes" id="UP000035540"/>
    </source>
</evidence>
<organism evidence="7 8">
    <name type="scientific">Corynebacterium testudinoris</name>
    <dbReference type="NCBI Taxonomy" id="136857"/>
    <lineage>
        <taxon>Bacteria</taxon>
        <taxon>Bacillati</taxon>
        <taxon>Actinomycetota</taxon>
        <taxon>Actinomycetes</taxon>
        <taxon>Mycobacteriales</taxon>
        <taxon>Corynebacteriaceae</taxon>
        <taxon>Corynebacterium</taxon>
    </lineage>
</organism>
<evidence type="ECO:0000256" key="2">
    <source>
        <dbReference type="ARBA" id="ARBA00022490"/>
    </source>
</evidence>
<dbReference type="PANTHER" id="PTHR43420">
    <property type="entry name" value="ACETYLTRANSFERASE"/>
    <property type="match status" value="1"/>
</dbReference>
<dbReference type="PROSITE" id="PS51186">
    <property type="entry name" value="GNAT"/>
    <property type="match status" value="1"/>
</dbReference>
<dbReference type="InterPro" id="IPR006464">
    <property type="entry name" value="AcTrfase_RimI/Ard1"/>
</dbReference>
<evidence type="ECO:0000256" key="5">
    <source>
        <dbReference type="RuleBase" id="RU363094"/>
    </source>
</evidence>
<comment type="catalytic activity">
    <reaction evidence="5">
        <text>N-terminal L-alanyl-[ribosomal protein bS18] + acetyl-CoA = N-terminal N(alpha)-acetyl-L-alanyl-[ribosomal protein bS18] + CoA + H(+)</text>
        <dbReference type="Rhea" id="RHEA:43756"/>
        <dbReference type="Rhea" id="RHEA-COMP:10676"/>
        <dbReference type="Rhea" id="RHEA-COMP:10677"/>
        <dbReference type="ChEBI" id="CHEBI:15378"/>
        <dbReference type="ChEBI" id="CHEBI:57287"/>
        <dbReference type="ChEBI" id="CHEBI:57288"/>
        <dbReference type="ChEBI" id="CHEBI:64718"/>
        <dbReference type="ChEBI" id="CHEBI:83683"/>
        <dbReference type="EC" id="2.3.1.266"/>
    </reaction>
</comment>
<dbReference type="AlphaFoldDB" id="A0A0G3H5D1"/>
<dbReference type="RefSeq" id="WP_047252376.1">
    <property type="nucleotide sequence ID" value="NZ_CP011545.1"/>
</dbReference>
<evidence type="ECO:0000256" key="3">
    <source>
        <dbReference type="ARBA" id="ARBA00022679"/>
    </source>
</evidence>
<dbReference type="InterPro" id="IPR016181">
    <property type="entry name" value="Acyl_CoA_acyltransferase"/>
</dbReference>
<dbReference type="STRING" id="136857.CTEST_02425"/>
<reference evidence="7 8" key="1">
    <citation type="journal article" date="2015" name="Genome Announc.">
        <title>Complete Genome Sequence of the Type Strain Corynebacterium testudinoris DSM 44614, Recovered from Necrotic Lesions in the Mouth of a Tortoise.</title>
        <authorList>
            <person name="Ruckert C."/>
            <person name="Kriete M."/>
            <person name="Jaenicke S."/>
            <person name="Winkler A."/>
            <person name="Tauch A."/>
        </authorList>
    </citation>
    <scope>NUCLEOTIDE SEQUENCE [LARGE SCALE GENOMIC DNA]</scope>
    <source>
        <strain evidence="7 8">DSM 44614</strain>
    </source>
</reference>
<dbReference type="NCBIfam" id="TIGR01575">
    <property type="entry name" value="rimI"/>
    <property type="match status" value="1"/>
</dbReference>
<evidence type="ECO:0000313" key="7">
    <source>
        <dbReference type="EMBL" id="AKK07940.1"/>
    </source>
</evidence>
<evidence type="ECO:0000259" key="6">
    <source>
        <dbReference type="PROSITE" id="PS51186"/>
    </source>
</evidence>
<dbReference type="InterPro" id="IPR000182">
    <property type="entry name" value="GNAT_dom"/>
</dbReference>
<comment type="similarity">
    <text evidence="1 5">Belongs to the acetyltransferase family. RimI subfamily.</text>
</comment>
<dbReference type="Pfam" id="PF00583">
    <property type="entry name" value="Acetyltransf_1"/>
    <property type="match status" value="1"/>
</dbReference>
<accession>A0A0G3H5D1</accession>